<dbReference type="RefSeq" id="XP_014169768.1">
    <property type="nucleotide sequence ID" value="XM_014314293.1"/>
</dbReference>
<dbReference type="Proteomes" id="UP000007796">
    <property type="component" value="Unassembled WGS sequence"/>
</dbReference>
<name>F0XP13_GROCL</name>
<keyword evidence="2" id="KW-1185">Reference proteome</keyword>
<dbReference type="STRING" id="655863.F0XP13"/>
<evidence type="ECO:0000313" key="2">
    <source>
        <dbReference type="Proteomes" id="UP000007796"/>
    </source>
</evidence>
<organism evidence="2">
    <name type="scientific">Grosmannia clavigera (strain kw1407 / UAMH 11150)</name>
    <name type="common">Blue stain fungus</name>
    <name type="synonym">Graphiocladiella clavigera</name>
    <dbReference type="NCBI Taxonomy" id="655863"/>
    <lineage>
        <taxon>Eukaryota</taxon>
        <taxon>Fungi</taxon>
        <taxon>Dikarya</taxon>
        <taxon>Ascomycota</taxon>
        <taxon>Pezizomycotina</taxon>
        <taxon>Sordariomycetes</taxon>
        <taxon>Sordariomycetidae</taxon>
        <taxon>Ophiostomatales</taxon>
        <taxon>Ophiostomataceae</taxon>
        <taxon>Leptographium</taxon>
    </lineage>
</organism>
<dbReference type="AlphaFoldDB" id="F0XP13"/>
<proteinExistence type="predicted"/>
<reference evidence="1 2" key="1">
    <citation type="journal article" date="2011" name="Proc. Natl. Acad. Sci. U.S.A.">
        <title>Genome and transcriptome analyses of the mountain pine beetle-fungal symbiont Grosmannia clavigera, a lodgepole pine pathogen.</title>
        <authorList>
            <person name="DiGuistini S."/>
            <person name="Wang Y."/>
            <person name="Liao N.Y."/>
            <person name="Taylor G."/>
            <person name="Tanguay P."/>
            <person name="Feau N."/>
            <person name="Henrissat B."/>
            <person name="Chan S.K."/>
            <person name="Hesse-Orce U."/>
            <person name="Alamouti S.M."/>
            <person name="Tsui C.K.M."/>
            <person name="Docking R.T."/>
            <person name="Levasseur A."/>
            <person name="Haridas S."/>
            <person name="Robertson G."/>
            <person name="Birol I."/>
            <person name="Holt R.A."/>
            <person name="Marra M.A."/>
            <person name="Hamelin R.C."/>
            <person name="Hirst M."/>
            <person name="Jones S.J.M."/>
            <person name="Bohlmann J."/>
            <person name="Breuil C."/>
        </authorList>
    </citation>
    <scope>NUCLEOTIDE SEQUENCE [LARGE SCALE GENOMIC DNA]</scope>
    <source>
        <strain evidence="2">kw1407 / UAMH 11150</strain>
    </source>
</reference>
<dbReference type="eggNOG" id="ENOG502TMJA">
    <property type="taxonomic scope" value="Eukaryota"/>
</dbReference>
<sequence>MCGGDILAQDCSDRFGALAVLSPLSETSPRSPAGQQGFSGSIVFFNDADHDCQLATHLRFSPSESLAGEQGCRLFVNIHEFGDLSTPHVCSGHSVGAIALWPESSLADRPVSARHVPVTRQLEQPLYLHVGHDRHGNNGIIGRRVTVCCASAEDGQMASTAVLAEGIVGYNSNL</sequence>
<accession>F0XP13</accession>
<dbReference type="HOGENOM" id="CLU_1540232_0_0_1"/>
<dbReference type="GeneID" id="25980815"/>
<dbReference type="InParanoid" id="F0XP13"/>
<gene>
    <name evidence="1" type="ORF">CMQ_7288</name>
</gene>
<dbReference type="EMBL" id="GL629801">
    <property type="protein sequence ID" value="EFX00286.1"/>
    <property type="molecule type" value="Genomic_DNA"/>
</dbReference>
<dbReference type="OrthoDB" id="4158189at2759"/>
<evidence type="ECO:0000313" key="1">
    <source>
        <dbReference type="EMBL" id="EFX00286.1"/>
    </source>
</evidence>
<protein>
    <submittedName>
        <fullName evidence="1">Uncharacterized protein</fullName>
    </submittedName>
</protein>